<gene>
    <name evidence="4" type="primary">LOC107266301</name>
</gene>
<keyword evidence="2" id="KW-0496">Mitochondrion</keyword>
<dbReference type="AlphaFoldDB" id="A0AAJ7FHI3"/>
<dbReference type="CTD" id="33443"/>
<evidence type="ECO:0000313" key="4">
    <source>
        <dbReference type="RefSeq" id="XP_015592125.1"/>
    </source>
</evidence>
<dbReference type="GO" id="GO:0005743">
    <property type="term" value="C:mitochondrial inner membrane"/>
    <property type="evidence" value="ECO:0007669"/>
    <property type="project" value="UniProtKB-SubCell"/>
</dbReference>
<name>A0AAJ7FHI3_CEPCN</name>
<dbReference type="GO" id="GO:0045271">
    <property type="term" value="C:respiratory chain complex I"/>
    <property type="evidence" value="ECO:0007669"/>
    <property type="project" value="InterPro"/>
</dbReference>
<sequence>MARVIGLDKFVRLIQIIRHNGGIFKSLRALYLREELKIGTLVGEDKYGNRYYENNEYFIGRNRWIEYADHVRLEYDASQVPVEWYGWLHYKTDLPPHKDPNRPKYKWMLQEHEPNLSGTNKIYVPYSTTRPKIEAWKP</sequence>
<proteinExistence type="inferred from homology"/>
<dbReference type="PANTHER" id="PTHR12910:SF2">
    <property type="entry name" value="NADH DEHYDROGENASE [UBIQUINONE] 1 ALPHA SUBCOMPLEX SUBUNIT 12"/>
    <property type="match status" value="1"/>
</dbReference>
<reference evidence="4" key="1">
    <citation type="submission" date="2025-08" db="UniProtKB">
        <authorList>
            <consortium name="RefSeq"/>
        </authorList>
    </citation>
    <scope>IDENTIFICATION</scope>
</reference>
<comment type="function">
    <text evidence="2">Accessory subunit of the mitochondrial membrane respiratory chain NADH dehydrogenase (Complex I), that is believed not to be involved in catalysis. Complex I functions in the transfer of electrons from NADH to the respiratory chain. The immediate electron acceptor for the enzyme is believed to be ubiquinone.</text>
</comment>
<dbReference type="PANTHER" id="PTHR12910">
    <property type="entry name" value="NADH-UBIQUINONE OXIDOREDUCTASE SUBUNIT B17.2"/>
    <property type="match status" value="1"/>
</dbReference>
<evidence type="ECO:0000256" key="1">
    <source>
        <dbReference type="ARBA" id="ARBA00007355"/>
    </source>
</evidence>
<comment type="subcellular location">
    <subcellularLocation>
        <location evidence="2">Mitochondrion inner membrane</location>
        <topology evidence="2">Peripheral membrane protein</topology>
        <orientation evidence="2">Matrix side</orientation>
    </subcellularLocation>
</comment>
<dbReference type="RefSeq" id="XP_015592125.1">
    <property type="nucleotide sequence ID" value="XM_015736639.2"/>
</dbReference>
<dbReference type="Pfam" id="PF05071">
    <property type="entry name" value="NDUFA12"/>
    <property type="match status" value="1"/>
</dbReference>
<dbReference type="GeneID" id="107266301"/>
<keyword evidence="2" id="KW-0679">Respiratory chain</keyword>
<keyword evidence="2" id="KW-0999">Mitochondrion inner membrane</keyword>
<comment type="subunit">
    <text evidence="2">Complex I is composed of 45 different subunits.</text>
</comment>
<dbReference type="GO" id="GO:0006979">
    <property type="term" value="P:response to oxidative stress"/>
    <property type="evidence" value="ECO:0007669"/>
    <property type="project" value="TreeGrafter"/>
</dbReference>
<evidence type="ECO:0000313" key="3">
    <source>
        <dbReference type="Proteomes" id="UP000694920"/>
    </source>
</evidence>
<dbReference type="Proteomes" id="UP000694920">
    <property type="component" value="Unplaced"/>
</dbReference>
<comment type="similarity">
    <text evidence="1 2">Belongs to the complex I NDUFA12 subunit family.</text>
</comment>
<keyword evidence="2" id="KW-0472">Membrane</keyword>
<dbReference type="InterPro" id="IPR007763">
    <property type="entry name" value="NDUFA12"/>
</dbReference>
<dbReference type="KEGG" id="ccin:107266301"/>
<accession>A0AAJ7FHI3</accession>
<keyword evidence="2" id="KW-0249">Electron transport</keyword>
<protein>
    <recommendedName>
        <fullName evidence="2">NADH dehydrogenase [ubiquinone] 1 alpha subcomplex subunit 12</fullName>
    </recommendedName>
</protein>
<organism evidence="3 4">
    <name type="scientific">Cephus cinctus</name>
    <name type="common">Wheat stem sawfly</name>
    <dbReference type="NCBI Taxonomy" id="211228"/>
    <lineage>
        <taxon>Eukaryota</taxon>
        <taxon>Metazoa</taxon>
        <taxon>Ecdysozoa</taxon>
        <taxon>Arthropoda</taxon>
        <taxon>Hexapoda</taxon>
        <taxon>Insecta</taxon>
        <taxon>Pterygota</taxon>
        <taxon>Neoptera</taxon>
        <taxon>Endopterygota</taxon>
        <taxon>Hymenoptera</taxon>
        <taxon>Cephoidea</taxon>
        <taxon>Cephidae</taxon>
        <taxon>Cephus</taxon>
    </lineage>
</organism>
<keyword evidence="3" id="KW-1185">Reference proteome</keyword>
<keyword evidence="2" id="KW-0813">Transport</keyword>
<evidence type="ECO:0000256" key="2">
    <source>
        <dbReference type="RuleBase" id="RU363103"/>
    </source>
</evidence>